<feature type="transmembrane region" description="Helical" evidence="11">
    <location>
        <begin position="81"/>
        <end position="102"/>
    </location>
</feature>
<evidence type="ECO:0000256" key="2">
    <source>
        <dbReference type="ARBA" id="ARBA00007783"/>
    </source>
</evidence>
<organism evidence="13 14">
    <name type="scientific">Stenotrophomonas aracearum</name>
    <dbReference type="NCBI Taxonomy" id="3003272"/>
    <lineage>
        <taxon>Bacteria</taxon>
        <taxon>Pseudomonadati</taxon>
        <taxon>Pseudomonadota</taxon>
        <taxon>Gammaproteobacteria</taxon>
        <taxon>Lysobacterales</taxon>
        <taxon>Lysobacteraceae</taxon>
        <taxon>Stenotrophomonas</taxon>
    </lineage>
</organism>
<dbReference type="PANTHER" id="PTHR30413">
    <property type="entry name" value="INNER MEMBRANE TRANSPORT PERMEASE"/>
    <property type="match status" value="1"/>
</dbReference>
<dbReference type="PANTHER" id="PTHR30413:SF10">
    <property type="entry name" value="CAPSULE POLYSACCHARIDE EXPORT INNER-MEMBRANE PROTEIN CTRC"/>
    <property type="match status" value="1"/>
</dbReference>
<dbReference type="PIRSF" id="PIRSF006648">
    <property type="entry name" value="DrrB"/>
    <property type="match status" value="1"/>
</dbReference>
<evidence type="ECO:0000313" key="13">
    <source>
        <dbReference type="EMBL" id="WNH49287.1"/>
    </source>
</evidence>
<evidence type="ECO:0000256" key="8">
    <source>
        <dbReference type="ARBA" id="ARBA00022989"/>
    </source>
</evidence>
<dbReference type="InterPro" id="IPR013525">
    <property type="entry name" value="ABC2_TM"/>
</dbReference>
<keyword evidence="6 11" id="KW-0812">Transmembrane</keyword>
<evidence type="ECO:0000256" key="6">
    <source>
        <dbReference type="ARBA" id="ARBA00022692"/>
    </source>
</evidence>
<accession>A0ABY9YEJ4</accession>
<feature type="transmembrane region" description="Helical" evidence="11">
    <location>
        <begin position="247"/>
        <end position="265"/>
    </location>
</feature>
<keyword evidence="8 11" id="KW-1133">Transmembrane helix</keyword>
<dbReference type="RefSeq" id="WP_311183755.1">
    <property type="nucleotide sequence ID" value="NZ_CP115543.1"/>
</dbReference>
<evidence type="ECO:0000256" key="4">
    <source>
        <dbReference type="ARBA" id="ARBA00022475"/>
    </source>
</evidence>
<keyword evidence="10 11" id="KW-0472">Membrane</keyword>
<evidence type="ECO:0000256" key="7">
    <source>
        <dbReference type="ARBA" id="ARBA00022903"/>
    </source>
</evidence>
<evidence type="ECO:0000256" key="10">
    <source>
        <dbReference type="ARBA" id="ARBA00023136"/>
    </source>
</evidence>
<dbReference type="PROSITE" id="PS51012">
    <property type="entry name" value="ABC_TM2"/>
    <property type="match status" value="1"/>
</dbReference>
<dbReference type="EMBL" id="CP115543">
    <property type="protein sequence ID" value="WNH49287.1"/>
    <property type="molecule type" value="Genomic_DNA"/>
</dbReference>
<dbReference type="Pfam" id="PF01061">
    <property type="entry name" value="ABC2_membrane"/>
    <property type="match status" value="1"/>
</dbReference>
<dbReference type="Proteomes" id="UP001305421">
    <property type="component" value="Chromosome"/>
</dbReference>
<evidence type="ECO:0000256" key="9">
    <source>
        <dbReference type="ARBA" id="ARBA00023047"/>
    </source>
</evidence>
<sequence length="276" mass="30476">MSTIQAEFGSSPTAMVRSLSANRLLIWELTKREVISRYRGSVLGLAWSFFNPLLMLAVYTFVFSVVFKARWGQETSSHGDFAVILFVGIIVHGVFAECVNRAPGLILNNSSYVKRVIFPLETLPWVAMGATIFHSAVSLVVLLIAQLLLRGSIPLTALWLPVVILPLVLGTMGVSWLLASLGVYLRDIGQVTGILTTVMLFMAPVLYPVQALPESLRSYIYLNPLTLIIEQSRAVLLWGVQPNFVDLGKYSIGALLVAWLGFATFQKMRRGFADVL</sequence>
<keyword evidence="4 11" id="KW-1003">Cell membrane</keyword>
<keyword evidence="5" id="KW-0762">Sugar transport</keyword>
<gene>
    <name evidence="13" type="ORF">PDM28_02835</name>
</gene>
<dbReference type="PRINTS" id="PR00164">
    <property type="entry name" value="ABC2TRNSPORT"/>
</dbReference>
<feature type="transmembrane region" description="Helical" evidence="11">
    <location>
        <begin position="122"/>
        <end position="145"/>
    </location>
</feature>
<feature type="transmembrane region" description="Helical" evidence="11">
    <location>
        <begin position="157"/>
        <end position="179"/>
    </location>
</feature>
<protein>
    <recommendedName>
        <fullName evidence="11">Transport permease protein</fullName>
    </recommendedName>
</protein>
<name>A0ABY9YEJ4_9GAMM</name>
<evidence type="ECO:0000259" key="12">
    <source>
        <dbReference type="PROSITE" id="PS51012"/>
    </source>
</evidence>
<dbReference type="InterPro" id="IPR047817">
    <property type="entry name" value="ABC2_TM_bact-type"/>
</dbReference>
<keyword evidence="3 11" id="KW-0813">Transport</keyword>
<proteinExistence type="inferred from homology"/>
<keyword evidence="7" id="KW-0972">Capsule biogenesis/degradation</keyword>
<feature type="transmembrane region" description="Helical" evidence="11">
    <location>
        <begin position="49"/>
        <end position="69"/>
    </location>
</feature>
<comment type="subcellular location">
    <subcellularLocation>
        <location evidence="11">Cell inner membrane</location>
        <topology evidence="11">Multi-pass membrane protein</topology>
    </subcellularLocation>
    <subcellularLocation>
        <location evidence="1">Cell membrane</location>
        <topology evidence="1">Multi-pass membrane protein</topology>
    </subcellularLocation>
</comment>
<evidence type="ECO:0000313" key="14">
    <source>
        <dbReference type="Proteomes" id="UP001305421"/>
    </source>
</evidence>
<comment type="similarity">
    <text evidence="2 11">Belongs to the ABC-2 integral membrane protein family.</text>
</comment>
<keyword evidence="9" id="KW-0625">Polysaccharide transport</keyword>
<feature type="domain" description="ABC transmembrane type-2" evidence="12">
    <location>
        <begin position="43"/>
        <end position="268"/>
    </location>
</feature>
<evidence type="ECO:0000256" key="1">
    <source>
        <dbReference type="ARBA" id="ARBA00004651"/>
    </source>
</evidence>
<evidence type="ECO:0000256" key="11">
    <source>
        <dbReference type="RuleBase" id="RU361157"/>
    </source>
</evidence>
<evidence type="ECO:0000256" key="5">
    <source>
        <dbReference type="ARBA" id="ARBA00022597"/>
    </source>
</evidence>
<keyword evidence="14" id="KW-1185">Reference proteome</keyword>
<dbReference type="InterPro" id="IPR000412">
    <property type="entry name" value="ABC_2_transport"/>
</dbReference>
<feature type="transmembrane region" description="Helical" evidence="11">
    <location>
        <begin position="191"/>
        <end position="209"/>
    </location>
</feature>
<evidence type="ECO:0000256" key="3">
    <source>
        <dbReference type="ARBA" id="ARBA00022448"/>
    </source>
</evidence>
<reference evidence="13 14" key="1">
    <citation type="submission" date="2022-12" db="EMBL/GenBank/DDBJ databases">
        <title>Two new species, Stenotrophomonas aracearum and Stenotrophomonas oahuensis, isolated from Anthurium (Araceae family) in Hawaii.</title>
        <authorList>
            <person name="Chunag S.C."/>
            <person name="Dobhal S."/>
            <person name="Alvarez A."/>
            <person name="Arif M."/>
        </authorList>
    </citation>
    <scope>NUCLEOTIDE SEQUENCE [LARGE SCALE GENOMIC DNA]</scope>
    <source>
        <strain evidence="13 14">A5588</strain>
    </source>
</reference>